<proteinExistence type="predicted"/>
<name>A0A7C8JWU5_ORBOL</name>
<protein>
    <submittedName>
        <fullName evidence="1">Uncharacterized protein</fullName>
    </submittedName>
</protein>
<gene>
    <name evidence="1" type="ORF">EYR41_004232</name>
</gene>
<evidence type="ECO:0000313" key="1">
    <source>
        <dbReference type="EMBL" id="TGJ72331.1"/>
    </source>
</evidence>
<evidence type="ECO:0000313" key="2">
    <source>
        <dbReference type="Proteomes" id="UP000297595"/>
    </source>
</evidence>
<accession>A0A7C8JWU5</accession>
<sequence length="128" mass="13704">MSSSDATHIVAGAPYPPAGRPVTAALIMITITALSVCLTQRVMIISSWRKLTAVRWYLLIIYLDSLLFIFSAGFISLGLGVNISLSYCAVANIMCIVFYITTKVVSYILAAGRESETGQGCMAATMQG</sequence>
<dbReference type="EMBL" id="SOZJ01000002">
    <property type="protein sequence ID" value="TGJ72331.1"/>
    <property type="molecule type" value="Genomic_DNA"/>
</dbReference>
<dbReference type="AlphaFoldDB" id="A0A7C8JWU5"/>
<dbReference type="OrthoDB" id="3210850at2759"/>
<comment type="caution">
    <text evidence="1">The sequence shown here is derived from an EMBL/GenBank/DDBJ whole genome shotgun (WGS) entry which is preliminary data.</text>
</comment>
<dbReference type="Proteomes" id="UP000297595">
    <property type="component" value="Unassembled WGS sequence"/>
</dbReference>
<reference evidence="1 2" key="1">
    <citation type="submission" date="2019-03" db="EMBL/GenBank/DDBJ databases">
        <title>Nematode-trapping fungi genome.</title>
        <authorList>
            <person name="Vidal-Diez De Ulzurrun G."/>
        </authorList>
    </citation>
    <scope>NUCLEOTIDE SEQUENCE [LARGE SCALE GENOMIC DNA]</scope>
    <source>
        <strain evidence="1 2">TWF154</strain>
    </source>
</reference>
<organism evidence="1 2">
    <name type="scientific">Orbilia oligospora</name>
    <name type="common">Nematode-trapping fungus</name>
    <name type="synonym">Arthrobotrys oligospora</name>
    <dbReference type="NCBI Taxonomy" id="2813651"/>
    <lineage>
        <taxon>Eukaryota</taxon>
        <taxon>Fungi</taxon>
        <taxon>Dikarya</taxon>
        <taxon>Ascomycota</taxon>
        <taxon>Pezizomycotina</taxon>
        <taxon>Orbiliomycetes</taxon>
        <taxon>Orbiliales</taxon>
        <taxon>Orbiliaceae</taxon>
        <taxon>Orbilia</taxon>
    </lineage>
</organism>